<accession>A0A553JJ01</accession>
<dbReference type="SMART" id="SM00722">
    <property type="entry name" value="CASH"/>
    <property type="match status" value="2"/>
</dbReference>
<reference evidence="3" key="1">
    <citation type="submission" date="2019-07" db="EMBL/GenBank/DDBJ databases">
        <title>Shewanella sp. YLB-08 draft genomic sequence.</title>
        <authorList>
            <person name="Yu L."/>
        </authorList>
    </citation>
    <scope>NUCLEOTIDE SEQUENCE [LARGE SCALE GENOMIC DNA]</scope>
    <source>
        <strain evidence="3">JCM 20706</strain>
    </source>
</reference>
<name>A0A553JJ01_SHEHA</name>
<evidence type="ECO:0000313" key="2">
    <source>
        <dbReference type="EMBL" id="TRY12426.1"/>
    </source>
</evidence>
<dbReference type="InterPro" id="IPR026464">
    <property type="entry name" value="NosD_copper_fam"/>
</dbReference>
<dbReference type="InterPro" id="IPR007742">
    <property type="entry name" value="NosD_dom"/>
</dbReference>
<evidence type="ECO:0000259" key="1">
    <source>
        <dbReference type="SMART" id="SM00722"/>
    </source>
</evidence>
<sequence>MSVWGGLLLFSGFVQAEIIHVDTTDTLIMQLQQAQPYDQLILASGLYQGQFIVDKPLSIIGANDSEVIVDASGVGSAITVSASDVEISGLRIRNWGNDHYEQDSGVRLLEGANDAQISGNQFRGDGFGISADSLSDINIVANTIVGNAELFTLDRGDGIYLLNVLSPTVSGNIISHVRDGVYIETGRLSRVFDNQFSRLQYGIHYMYSKEDEVFNNVSRYVDGGYALMSSKLIHLHHNRVSQALDFGVLLNMTSLSLVESNESEWAVNPSENVELGREGKGIFIYGAKDNLVWNNLFADNDIGIYMAMGGEGNRIFENRFISNQAQVKYVGEALLEWSHNGRGNYWSSFTGWSGSDANVSHQAYRPNDNLDRLFWLYPEANFLMGSPIVMLLKWAQSEFDIVEETGIIDSFPLLKPSRHSGLIRAVAPHVAQEKTRSSGGTFYGK</sequence>
<dbReference type="Proteomes" id="UP000318126">
    <property type="component" value="Unassembled WGS sequence"/>
</dbReference>
<feature type="domain" description="Carbohydrate-binding/sugar hydrolysis" evidence="1">
    <location>
        <begin position="34"/>
        <end position="184"/>
    </location>
</feature>
<dbReference type="NCBIfam" id="TIGR03804">
    <property type="entry name" value="para_beta_helix"/>
    <property type="match status" value="1"/>
</dbReference>
<dbReference type="AlphaFoldDB" id="A0A553JJ01"/>
<dbReference type="InterPro" id="IPR006633">
    <property type="entry name" value="Carb-bd_sugar_hydrolysis-dom"/>
</dbReference>
<gene>
    <name evidence="2" type="primary">nosD</name>
    <name evidence="2" type="ORF">FN961_21055</name>
</gene>
<comment type="caution">
    <text evidence="2">The sequence shown here is derived from an EMBL/GenBank/DDBJ whole genome shotgun (WGS) entry which is preliminary data.</text>
</comment>
<keyword evidence="3" id="KW-1185">Reference proteome</keyword>
<dbReference type="InterPro" id="IPR012334">
    <property type="entry name" value="Pectin_lyas_fold"/>
</dbReference>
<dbReference type="SUPFAM" id="SSF51126">
    <property type="entry name" value="Pectin lyase-like"/>
    <property type="match status" value="1"/>
</dbReference>
<dbReference type="SMART" id="SM00710">
    <property type="entry name" value="PbH1"/>
    <property type="match status" value="5"/>
</dbReference>
<proteinExistence type="predicted"/>
<dbReference type="InterPro" id="IPR011050">
    <property type="entry name" value="Pectin_lyase_fold/virulence"/>
</dbReference>
<dbReference type="Pfam" id="PF05048">
    <property type="entry name" value="NosD"/>
    <property type="match status" value="1"/>
</dbReference>
<feature type="domain" description="Carbohydrate-binding/sugar hydrolysis" evidence="1">
    <location>
        <begin position="190"/>
        <end position="371"/>
    </location>
</feature>
<evidence type="ECO:0000313" key="3">
    <source>
        <dbReference type="Proteomes" id="UP000318126"/>
    </source>
</evidence>
<protein>
    <submittedName>
        <fullName evidence="2">Nitrous oxide reductase family maturation protein NosD</fullName>
    </submittedName>
</protein>
<dbReference type="InterPro" id="IPR006626">
    <property type="entry name" value="PbH1"/>
</dbReference>
<dbReference type="EMBL" id="VKGK01000034">
    <property type="protein sequence ID" value="TRY12426.1"/>
    <property type="molecule type" value="Genomic_DNA"/>
</dbReference>
<organism evidence="2 3">
    <name type="scientific">Shewanella hanedai</name>
    <name type="common">Alteromonas hanedai</name>
    <dbReference type="NCBI Taxonomy" id="25"/>
    <lineage>
        <taxon>Bacteria</taxon>
        <taxon>Pseudomonadati</taxon>
        <taxon>Pseudomonadota</taxon>
        <taxon>Gammaproteobacteria</taxon>
        <taxon>Alteromonadales</taxon>
        <taxon>Shewanellaceae</taxon>
        <taxon>Shewanella</taxon>
    </lineage>
</organism>
<dbReference type="NCBIfam" id="TIGR04247">
    <property type="entry name" value="NosD_copper_fam"/>
    <property type="match status" value="1"/>
</dbReference>
<dbReference type="OrthoDB" id="9767990at2"/>
<dbReference type="InterPro" id="IPR022441">
    <property type="entry name" value="Para_beta_helix_rpt-2"/>
</dbReference>
<dbReference type="Gene3D" id="2.160.20.10">
    <property type="entry name" value="Single-stranded right-handed beta-helix, Pectin lyase-like"/>
    <property type="match status" value="2"/>
</dbReference>